<dbReference type="AlphaFoldDB" id="D2V3C7"/>
<reference evidence="1 2" key="1">
    <citation type="journal article" date="2010" name="Cell">
        <title>The genome of Naegleria gruberi illuminates early eukaryotic versatility.</title>
        <authorList>
            <person name="Fritz-Laylin L.K."/>
            <person name="Prochnik S.E."/>
            <person name="Ginger M.L."/>
            <person name="Dacks J.B."/>
            <person name="Carpenter M.L."/>
            <person name="Field M.C."/>
            <person name="Kuo A."/>
            <person name="Paredez A."/>
            <person name="Chapman J."/>
            <person name="Pham J."/>
            <person name="Shu S."/>
            <person name="Neupane R."/>
            <person name="Cipriano M."/>
            <person name="Mancuso J."/>
            <person name="Tu H."/>
            <person name="Salamov A."/>
            <person name="Lindquist E."/>
            <person name="Shapiro H."/>
            <person name="Lucas S."/>
            <person name="Grigoriev I.V."/>
            <person name="Cande W.Z."/>
            <person name="Fulton C."/>
            <person name="Rokhsar D.S."/>
            <person name="Dawson S.C."/>
        </authorList>
    </citation>
    <scope>NUCLEOTIDE SEQUENCE [LARGE SCALE GENOMIC DNA]</scope>
    <source>
        <strain evidence="1 2">NEG-M</strain>
    </source>
</reference>
<dbReference type="EMBL" id="GG738850">
    <property type="protein sequence ID" value="EFC48613.1"/>
    <property type="molecule type" value="Genomic_DNA"/>
</dbReference>
<sequence>MLPFENQYCLKVEINSLDDIIGKNMTLDEVMEENKEWFIRNSILVFFTDFLPIITTPFAKINQIIENLKVLKSDIHKKESCIEFLEHCQVVWGHDKLGNIFRKTALDELVSTVMALFPDYLDPVLLSHMTSI</sequence>
<protein>
    <submittedName>
        <fullName evidence="1">Predicted protein</fullName>
    </submittedName>
</protein>
<proteinExistence type="predicted"/>
<dbReference type="VEuPathDB" id="AmoebaDB:NAEGRDRAFT_63312"/>
<name>D2V3C7_NAEGR</name>
<dbReference type="InParanoid" id="D2V3C7"/>
<dbReference type="GeneID" id="8852469"/>
<organism evidence="2">
    <name type="scientific">Naegleria gruberi</name>
    <name type="common">Amoeba</name>
    <dbReference type="NCBI Taxonomy" id="5762"/>
    <lineage>
        <taxon>Eukaryota</taxon>
        <taxon>Discoba</taxon>
        <taxon>Heterolobosea</taxon>
        <taxon>Tetramitia</taxon>
        <taxon>Eutetramitia</taxon>
        <taxon>Vahlkampfiidae</taxon>
        <taxon>Naegleria</taxon>
    </lineage>
</organism>
<evidence type="ECO:0000313" key="2">
    <source>
        <dbReference type="Proteomes" id="UP000006671"/>
    </source>
</evidence>
<keyword evidence="2" id="KW-1185">Reference proteome</keyword>
<gene>
    <name evidence="1" type="ORF">NAEGRDRAFT_63312</name>
</gene>
<evidence type="ECO:0000313" key="1">
    <source>
        <dbReference type="EMBL" id="EFC48613.1"/>
    </source>
</evidence>
<accession>D2V3C7</accession>
<dbReference type="Proteomes" id="UP000006671">
    <property type="component" value="Unassembled WGS sequence"/>
</dbReference>
<dbReference type="KEGG" id="ngr:NAEGRDRAFT_63312"/>
<dbReference type="RefSeq" id="XP_002681357.1">
    <property type="nucleotide sequence ID" value="XM_002681311.1"/>
</dbReference>